<dbReference type="InterPro" id="IPR027478">
    <property type="entry name" value="LdcA_N"/>
</dbReference>
<dbReference type="Pfam" id="PF17676">
    <property type="entry name" value="Peptidase_S66C"/>
    <property type="match status" value="1"/>
</dbReference>
<dbReference type="InterPro" id="IPR040449">
    <property type="entry name" value="Peptidase_S66_N"/>
</dbReference>
<dbReference type="EMBL" id="QWEI01000012">
    <property type="protein sequence ID" value="RHW32732.1"/>
    <property type="molecule type" value="Genomic_DNA"/>
</dbReference>
<feature type="domain" description="LD-carboxypeptidase N-terminal" evidence="4">
    <location>
        <begin position="13"/>
        <end position="130"/>
    </location>
</feature>
<dbReference type="PIRSF" id="PIRSF028757">
    <property type="entry name" value="LD-carboxypeptidase"/>
    <property type="match status" value="1"/>
</dbReference>
<evidence type="ECO:0000256" key="2">
    <source>
        <dbReference type="ARBA" id="ARBA00022801"/>
    </source>
</evidence>
<dbReference type="Gene3D" id="3.40.50.10740">
    <property type="entry name" value="Class I glutamine amidotransferase-like"/>
    <property type="match status" value="1"/>
</dbReference>
<dbReference type="PANTHER" id="PTHR30237:SF5">
    <property type="entry name" value="CARBOXYPEPTIDASE VC_A0337-RELATED"/>
    <property type="match status" value="1"/>
</dbReference>
<dbReference type="OrthoDB" id="9807329at2"/>
<gene>
    <name evidence="6" type="ORF">D1B33_16315</name>
</gene>
<dbReference type="CDD" id="cd07062">
    <property type="entry name" value="Peptidase_S66_mccF_like"/>
    <property type="match status" value="1"/>
</dbReference>
<dbReference type="InterPro" id="IPR029062">
    <property type="entry name" value="Class_I_gatase-like"/>
</dbReference>
<dbReference type="InterPro" id="IPR027461">
    <property type="entry name" value="Carboxypeptidase_A_C_sf"/>
</dbReference>
<sequence length="338" mass="38960">MIRYPALNKPVKIGVTAPSSGLHREDHHLLEEAVYRMEEKGFRVVVGQTCWTEFKSKSAHAKSRAEELNLMLQDPSIQFIFPPWGGELLIEILEYMEFDKITPKWILGYSDISTLLLAITLKSGIATAHGTNLVDLRGQVSDPTTAQWEKVLFMKKGEEVIQYPSEKYQLRWQHDDVTDWVYHLSEPTKWKTIKNTPLYIKGRLLGGCIDVIRHLIGTPFGDVRHFQQQYINNEPIIWFFENCQLTVTDLRRTLVQMKLAGWFDHCSGILFGRSAAKESVHDYHILDVYMELAEELTIPIAYDFDCGHMPPQLTLINGAYAEVRVYNNNGNMVKQIFK</sequence>
<dbReference type="SUPFAM" id="SSF141986">
    <property type="entry name" value="LD-carboxypeptidase A C-terminal domain-like"/>
    <property type="match status" value="1"/>
</dbReference>
<evidence type="ECO:0000313" key="7">
    <source>
        <dbReference type="Proteomes" id="UP000265692"/>
    </source>
</evidence>
<dbReference type="Pfam" id="PF02016">
    <property type="entry name" value="Peptidase_S66"/>
    <property type="match status" value="1"/>
</dbReference>
<feature type="domain" description="LD-carboxypeptidase C-terminal" evidence="5">
    <location>
        <begin position="201"/>
        <end position="323"/>
    </location>
</feature>
<keyword evidence="7" id="KW-1185">Reference proteome</keyword>
<proteinExistence type="inferred from homology"/>
<feature type="active site" description="Charge relay system" evidence="3">
    <location>
        <position position="241"/>
    </location>
</feature>
<keyword evidence="6" id="KW-0121">Carboxypeptidase</keyword>
<dbReference type="SUPFAM" id="SSF52317">
    <property type="entry name" value="Class I glutamine amidotransferase-like"/>
    <property type="match status" value="1"/>
</dbReference>
<comment type="similarity">
    <text evidence="1">Belongs to the peptidase S66 family.</text>
</comment>
<accession>A0A396S4K6</accession>
<protein>
    <submittedName>
        <fullName evidence="6">LD-carboxypeptidase</fullName>
    </submittedName>
</protein>
<dbReference type="RefSeq" id="WP_118877473.1">
    <property type="nucleotide sequence ID" value="NZ_QWEI01000012.1"/>
</dbReference>
<evidence type="ECO:0000256" key="3">
    <source>
        <dbReference type="PIRSR" id="PIRSR028757-1"/>
    </source>
</evidence>
<feature type="active site" description="Charge relay system" evidence="3">
    <location>
        <position position="308"/>
    </location>
</feature>
<organism evidence="6 7">
    <name type="scientific">Ureibacillus yapensis</name>
    <dbReference type="NCBI Taxonomy" id="2304605"/>
    <lineage>
        <taxon>Bacteria</taxon>
        <taxon>Bacillati</taxon>
        <taxon>Bacillota</taxon>
        <taxon>Bacilli</taxon>
        <taxon>Bacillales</taxon>
        <taxon>Caryophanaceae</taxon>
        <taxon>Ureibacillus</taxon>
    </lineage>
</organism>
<feature type="active site" description="Nucleophile" evidence="3">
    <location>
        <position position="110"/>
    </location>
</feature>
<comment type="caution">
    <text evidence="6">The sequence shown here is derived from an EMBL/GenBank/DDBJ whole genome shotgun (WGS) entry which is preliminary data.</text>
</comment>
<evidence type="ECO:0000259" key="5">
    <source>
        <dbReference type="Pfam" id="PF17676"/>
    </source>
</evidence>
<reference evidence="6 7" key="1">
    <citation type="submission" date="2018-08" db="EMBL/GenBank/DDBJ databases">
        <title>Lysinibacillus sp. YLB-03 draft genome sequence.</title>
        <authorList>
            <person name="Yu L."/>
        </authorList>
    </citation>
    <scope>NUCLEOTIDE SEQUENCE [LARGE SCALE GENOMIC DNA]</scope>
    <source>
        <strain evidence="6 7">YLB-03</strain>
    </source>
</reference>
<dbReference type="Proteomes" id="UP000265692">
    <property type="component" value="Unassembled WGS sequence"/>
</dbReference>
<dbReference type="AlphaFoldDB" id="A0A396S4K6"/>
<dbReference type="InterPro" id="IPR040921">
    <property type="entry name" value="Peptidase_S66C"/>
</dbReference>
<evidence type="ECO:0000256" key="1">
    <source>
        <dbReference type="ARBA" id="ARBA00010233"/>
    </source>
</evidence>
<evidence type="ECO:0000313" key="6">
    <source>
        <dbReference type="EMBL" id="RHW32732.1"/>
    </source>
</evidence>
<keyword evidence="6" id="KW-0645">Protease</keyword>
<keyword evidence="2" id="KW-0378">Hydrolase</keyword>
<dbReference type="InterPro" id="IPR003507">
    <property type="entry name" value="S66_fam"/>
</dbReference>
<evidence type="ECO:0000259" key="4">
    <source>
        <dbReference type="Pfam" id="PF02016"/>
    </source>
</evidence>
<dbReference type="GO" id="GO:0004180">
    <property type="term" value="F:carboxypeptidase activity"/>
    <property type="evidence" value="ECO:0007669"/>
    <property type="project" value="UniProtKB-KW"/>
</dbReference>
<dbReference type="PANTHER" id="PTHR30237">
    <property type="entry name" value="MURAMOYLTETRAPEPTIDE CARBOXYPEPTIDASE"/>
    <property type="match status" value="1"/>
</dbReference>
<dbReference type="Gene3D" id="3.50.30.60">
    <property type="entry name" value="LD-carboxypeptidase A C-terminal domain-like"/>
    <property type="match status" value="1"/>
</dbReference>
<name>A0A396S4K6_9BACL</name>